<organism evidence="1 2">
    <name type="scientific">Bradyrhizobium sediminis</name>
    <dbReference type="NCBI Taxonomy" id="2840469"/>
    <lineage>
        <taxon>Bacteria</taxon>
        <taxon>Pseudomonadati</taxon>
        <taxon>Pseudomonadota</taxon>
        <taxon>Alphaproteobacteria</taxon>
        <taxon>Hyphomicrobiales</taxon>
        <taxon>Nitrobacteraceae</taxon>
        <taxon>Bradyrhizobium</taxon>
    </lineage>
</organism>
<dbReference type="RefSeq" id="WP_215605285.1">
    <property type="nucleotide sequence ID" value="NZ_CP076136.1"/>
</dbReference>
<evidence type="ECO:0000313" key="2">
    <source>
        <dbReference type="Proteomes" id="UP000676951"/>
    </source>
</evidence>
<dbReference type="Proteomes" id="UP000676951">
    <property type="component" value="Chromosome"/>
</dbReference>
<dbReference type="EMBL" id="CP076136">
    <property type="protein sequence ID" value="QWG24542.1"/>
    <property type="molecule type" value="Genomic_DNA"/>
</dbReference>
<accession>A0A975NZX5</accession>
<name>A0A975NZX5_9BRAD</name>
<sequence>MRPDWLVGAFIGGGAGGLSVDLNSQTVETDGVFAGVCNRFEWASQFVDVMVQGATRPAGRSGWC</sequence>
<evidence type="ECO:0000313" key="1">
    <source>
        <dbReference type="EMBL" id="QWG24542.1"/>
    </source>
</evidence>
<keyword evidence="2" id="KW-1185">Reference proteome</keyword>
<reference evidence="1 2" key="1">
    <citation type="submission" date="2021-06" db="EMBL/GenBank/DDBJ databases">
        <title>Bradyrhizobium sp. S2-11-4 Genome sequencing.</title>
        <authorList>
            <person name="Jin L."/>
        </authorList>
    </citation>
    <scope>NUCLEOTIDE SEQUENCE [LARGE SCALE GENOMIC DNA]</scope>
    <source>
        <strain evidence="1 2">S2-11-4</strain>
    </source>
</reference>
<gene>
    <name evidence="1" type="ORF">KMZ93_06475</name>
</gene>
<dbReference type="AlphaFoldDB" id="A0A975NZX5"/>
<proteinExistence type="predicted"/>
<protein>
    <submittedName>
        <fullName evidence="1">Uncharacterized protein</fullName>
    </submittedName>
</protein>